<dbReference type="InterPro" id="IPR036388">
    <property type="entry name" value="WH-like_DNA-bd_sf"/>
</dbReference>
<gene>
    <name evidence="5" type="ORF">PPG34_17970</name>
</gene>
<dbReference type="SUPFAM" id="SSF46894">
    <property type="entry name" value="C-terminal effector domain of the bipartite response regulators"/>
    <property type="match status" value="1"/>
</dbReference>
<dbReference type="EMBL" id="JAQOUE010000002">
    <property type="protein sequence ID" value="MDT7044243.1"/>
    <property type="molecule type" value="Genomic_DNA"/>
</dbReference>
<proteinExistence type="predicted"/>
<reference evidence="5 6" key="1">
    <citation type="journal article" date="2023" name="ISME J.">
        <title>Cultivation and genomic characterization of novel and ubiquitous marine nitrite-oxidizing bacteria from the Nitrospirales.</title>
        <authorList>
            <person name="Mueller A.J."/>
            <person name="Daebeler A."/>
            <person name="Herbold C.W."/>
            <person name="Kirkegaard R.H."/>
            <person name="Daims H."/>
        </authorList>
    </citation>
    <scope>NUCLEOTIDE SEQUENCE [LARGE SCALE GENOMIC DNA]</scope>
    <source>
        <strain evidence="5 6">EB</strain>
    </source>
</reference>
<dbReference type="PANTHER" id="PTHR44688:SF16">
    <property type="entry name" value="DNA-BINDING TRANSCRIPTIONAL ACTIVATOR DEVR_DOSR"/>
    <property type="match status" value="1"/>
</dbReference>
<dbReference type="PROSITE" id="PS50043">
    <property type="entry name" value="HTH_LUXR_2"/>
    <property type="match status" value="1"/>
</dbReference>
<dbReference type="Pfam" id="PF00196">
    <property type="entry name" value="GerE"/>
    <property type="match status" value="1"/>
</dbReference>
<dbReference type="CDD" id="cd06170">
    <property type="entry name" value="LuxR_C_like"/>
    <property type="match status" value="1"/>
</dbReference>
<name>A0ABU3KD90_9BACT</name>
<dbReference type="PROSITE" id="PS00622">
    <property type="entry name" value="HTH_LUXR_1"/>
    <property type="match status" value="1"/>
</dbReference>
<evidence type="ECO:0000256" key="2">
    <source>
        <dbReference type="ARBA" id="ARBA00023125"/>
    </source>
</evidence>
<keyword evidence="2" id="KW-0238">DNA-binding</keyword>
<keyword evidence="1" id="KW-0805">Transcription regulation</keyword>
<dbReference type="PRINTS" id="PR00038">
    <property type="entry name" value="HTHLUXR"/>
</dbReference>
<evidence type="ECO:0000313" key="6">
    <source>
        <dbReference type="Proteomes" id="UP001250932"/>
    </source>
</evidence>
<dbReference type="Gene3D" id="1.10.10.10">
    <property type="entry name" value="Winged helix-like DNA-binding domain superfamily/Winged helix DNA-binding domain"/>
    <property type="match status" value="1"/>
</dbReference>
<evidence type="ECO:0000259" key="4">
    <source>
        <dbReference type="PROSITE" id="PS50043"/>
    </source>
</evidence>
<keyword evidence="6" id="KW-1185">Reference proteome</keyword>
<dbReference type="PANTHER" id="PTHR44688">
    <property type="entry name" value="DNA-BINDING TRANSCRIPTIONAL ACTIVATOR DEVR_DOSR"/>
    <property type="match status" value="1"/>
</dbReference>
<evidence type="ECO:0000256" key="1">
    <source>
        <dbReference type="ARBA" id="ARBA00023015"/>
    </source>
</evidence>
<dbReference type="RefSeq" id="WP_313834828.1">
    <property type="nucleotide sequence ID" value="NZ_JAQOUE010000002.1"/>
</dbReference>
<sequence>MTHKVSKQQASVNTEVFLEKIVEKRAVPGVLTLTGSMCLLFMNSEAEDICHRVLQEQGNSGHESTGNGGIPKDIQDLCHALQQEIQPGGDSKEDEEIQLRRVIGEASHPILLRGFLIPGQDEHEPRFLILLEKLGRRTQVPTDEAKKHFNLTDREHDIVIQLADGRTNREIADSLNISEHTVKEHIKHILKKTQSSTRTGIMAQILKFS</sequence>
<organism evidence="5 6">
    <name type="scientific">Candidatus Nitronereus thalassa</name>
    <dbReference type="NCBI Taxonomy" id="3020898"/>
    <lineage>
        <taxon>Bacteria</taxon>
        <taxon>Pseudomonadati</taxon>
        <taxon>Nitrospirota</taxon>
        <taxon>Nitrospiria</taxon>
        <taxon>Nitrospirales</taxon>
        <taxon>Nitrospiraceae</taxon>
        <taxon>Candidatus Nitronereus</taxon>
    </lineage>
</organism>
<dbReference type="InterPro" id="IPR000792">
    <property type="entry name" value="Tscrpt_reg_LuxR_C"/>
</dbReference>
<protein>
    <submittedName>
        <fullName evidence="5">Helix-turn-helix transcriptional regulator</fullName>
    </submittedName>
</protein>
<accession>A0ABU3KD90</accession>
<comment type="caution">
    <text evidence="5">The sequence shown here is derived from an EMBL/GenBank/DDBJ whole genome shotgun (WGS) entry which is preliminary data.</text>
</comment>
<dbReference type="InterPro" id="IPR016032">
    <property type="entry name" value="Sig_transdc_resp-reg_C-effctor"/>
</dbReference>
<dbReference type="Proteomes" id="UP001250932">
    <property type="component" value="Unassembled WGS sequence"/>
</dbReference>
<keyword evidence="3" id="KW-0804">Transcription</keyword>
<feature type="domain" description="HTH luxR-type" evidence="4">
    <location>
        <begin position="144"/>
        <end position="207"/>
    </location>
</feature>
<evidence type="ECO:0000313" key="5">
    <source>
        <dbReference type="EMBL" id="MDT7044243.1"/>
    </source>
</evidence>
<dbReference type="SMART" id="SM00421">
    <property type="entry name" value="HTH_LUXR"/>
    <property type="match status" value="1"/>
</dbReference>
<evidence type="ECO:0000256" key="3">
    <source>
        <dbReference type="ARBA" id="ARBA00023163"/>
    </source>
</evidence>